<protein>
    <submittedName>
        <fullName evidence="6">TetR/AcrR family transcriptional regulator</fullName>
    </submittedName>
</protein>
<feature type="DNA-binding region" description="H-T-H motif" evidence="4">
    <location>
        <begin position="31"/>
        <end position="50"/>
    </location>
</feature>
<dbReference type="InterPro" id="IPR011075">
    <property type="entry name" value="TetR_C"/>
</dbReference>
<dbReference type="AlphaFoldDB" id="A0AA90H2X9"/>
<evidence type="ECO:0000256" key="2">
    <source>
        <dbReference type="ARBA" id="ARBA00023125"/>
    </source>
</evidence>
<dbReference type="InterPro" id="IPR050109">
    <property type="entry name" value="HTH-type_TetR-like_transc_reg"/>
</dbReference>
<dbReference type="EMBL" id="JABXJJ020000019">
    <property type="protein sequence ID" value="MDI5971061.1"/>
    <property type="molecule type" value="Genomic_DNA"/>
</dbReference>
<gene>
    <name evidence="6" type="ORF">POF50_017205</name>
</gene>
<dbReference type="RefSeq" id="WP_271315310.1">
    <property type="nucleotide sequence ID" value="NZ_JABXJJ020000019.1"/>
</dbReference>
<dbReference type="Pfam" id="PF16859">
    <property type="entry name" value="TetR_C_11"/>
    <property type="match status" value="1"/>
</dbReference>
<proteinExistence type="predicted"/>
<dbReference type="Gene3D" id="1.10.357.10">
    <property type="entry name" value="Tetracycline Repressor, domain 2"/>
    <property type="match status" value="1"/>
</dbReference>
<sequence>MRRRRHGEELEAALLEAAWDELVGVGFANLTMESVAARARTGIAVLYRRWPNKDQLVLAAIEHYRRTHPVETPDTGTLSGDLHALLTGMSRARATFTAVAAATAFSGLLAEAGLPPAQTRDRLLGDHPFSGAEVIYQRAHDRGEIDLERIPPAALTMPFDLVRHDLFMNLKPLTPARIQTIINDLFLPLVRERVGGPEATGAG</sequence>
<dbReference type="SUPFAM" id="SSF48498">
    <property type="entry name" value="Tetracyclin repressor-like, C-terminal domain"/>
    <property type="match status" value="1"/>
</dbReference>
<dbReference type="Gene3D" id="1.10.10.60">
    <property type="entry name" value="Homeodomain-like"/>
    <property type="match status" value="1"/>
</dbReference>
<dbReference type="InterPro" id="IPR001647">
    <property type="entry name" value="HTH_TetR"/>
</dbReference>
<evidence type="ECO:0000256" key="3">
    <source>
        <dbReference type="ARBA" id="ARBA00023163"/>
    </source>
</evidence>
<dbReference type="PROSITE" id="PS50977">
    <property type="entry name" value="HTH_TETR_2"/>
    <property type="match status" value="1"/>
</dbReference>
<organism evidence="6">
    <name type="scientific">Streptantibioticus silvisoli</name>
    <dbReference type="NCBI Taxonomy" id="2705255"/>
    <lineage>
        <taxon>Bacteria</taxon>
        <taxon>Bacillati</taxon>
        <taxon>Actinomycetota</taxon>
        <taxon>Actinomycetes</taxon>
        <taxon>Kitasatosporales</taxon>
        <taxon>Streptomycetaceae</taxon>
        <taxon>Streptantibioticus</taxon>
    </lineage>
</organism>
<keyword evidence="3" id="KW-0804">Transcription</keyword>
<evidence type="ECO:0000313" key="6">
    <source>
        <dbReference type="EMBL" id="MDI5971061.1"/>
    </source>
</evidence>
<dbReference type="Pfam" id="PF00440">
    <property type="entry name" value="TetR_N"/>
    <property type="match status" value="1"/>
</dbReference>
<evidence type="ECO:0000256" key="1">
    <source>
        <dbReference type="ARBA" id="ARBA00023015"/>
    </source>
</evidence>
<evidence type="ECO:0000256" key="4">
    <source>
        <dbReference type="PROSITE-ProRule" id="PRU00335"/>
    </source>
</evidence>
<keyword evidence="2 4" id="KW-0238">DNA-binding</keyword>
<keyword evidence="1" id="KW-0805">Transcription regulation</keyword>
<comment type="caution">
    <text evidence="6">The sequence shown here is derived from an EMBL/GenBank/DDBJ whole genome shotgun (WGS) entry which is preliminary data.</text>
</comment>
<evidence type="ECO:0000259" key="5">
    <source>
        <dbReference type="PROSITE" id="PS50977"/>
    </source>
</evidence>
<feature type="domain" description="HTH tetR-type" evidence="5">
    <location>
        <begin position="8"/>
        <end position="68"/>
    </location>
</feature>
<dbReference type="SUPFAM" id="SSF46689">
    <property type="entry name" value="Homeodomain-like"/>
    <property type="match status" value="1"/>
</dbReference>
<dbReference type="InterPro" id="IPR009057">
    <property type="entry name" value="Homeodomain-like_sf"/>
</dbReference>
<dbReference type="PANTHER" id="PTHR30055">
    <property type="entry name" value="HTH-TYPE TRANSCRIPTIONAL REGULATOR RUTR"/>
    <property type="match status" value="1"/>
</dbReference>
<dbReference type="GO" id="GO:0003700">
    <property type="term" value="F:DNA-binding transcription factor activity"/>
    <property type="evidence" value="ECO:0007669"/>
    <property type="project" value="TreeGrafter"/>
</dbReference>
<dbReference type="PANTHER" id="PTHR30055:SF148">
    <property type="entry name" value="TETR-FAMILY TRANSCRIPTIONAL REGULATOR"/>
    <property type="match status" value="1"/>
</dbReference>
<dbReference type="GO" id="GO:0000976">
    <property type="term" value="F:transcription cis-regulatory region binding"/>
    <property type="evidence" value="ECO:0007669"/>
    <property type="project" value="TreeGrafter"/>
</dbReference>
<name>A0AA90H2X9_9ACTN</name>
<dbReference type="InterPro" id="IPR036271">
    <property type="entry name" value="Tet_transcr_reg_TetR-rel_C_sf"/>
</dbReference>
<reference evidence="6" key="1">
    <citation type="submission" date="2023-05" db="EMBL/GenBank/DDBJ databases">
        <title>Streptantibioticus silvisoli sp. nov., acidotolerant actinomycetes 1 from pine litter.</title>
        <authorList>
            <person name="Swiecimska M."/>
            <person name="Golinska P."/>
            <person name="Sangal V."/>
            <person name="Wachnowicz B."/>
            <person name="Goodfellow M."/>
        </authorList>
    </citation>
    <scope>NUCLEOTIDE SEQUENCE</scope>
    <source>
        <strain evidence="6">SL13</strain>
    </source>
</reference>
<accession>A0AA90H2X9</accession>